<dbReference type="AlphaFoldDB" id="A0AA46DYR8"/>
<keyword evidence="6" id="KW-1185">Reference proteome</keyword>
<dbReference type="Pfam" id="PF21302">
    <property type="entry name" value="Zn_ribbon_RlmA"/>
    <property type="match status" value="1"/>
</dbReference>
<dbReference type="GO" id="GO:0046872">
    <property type="term" value="F:metal ion binding"/>
    <property type="evidence" value="ECO:0007669"/>
    <property type="project" value="UniProtKB-KW"/>
</dbReference>
<evidence type="ECO:0000313" key="5">
    <source>
        <dbReference type="EMBL" id="TDT70586.1"/>
    </source>
</evidence>
<feature type="domain" description="23S rRNA (guanine(745)-N(1))-methyltransferase N-terminal" evidence="4">
    <location>
        <begin position="2"/>
        <end position="45"/>
    </location>
</feature>
<sequence length="273" mass="31789">MFICPICNQKIDKIDKSYKCKNNHTFDMAKSGYLNLLISNKKRSKTPGDDKEMVIARRNFLNTDIYEEISKSVNEIILKLTNNKKMKIIDIGCGEGYYTSKIKEKIPNSEICGIDISKEAINLAAKTYKNINWVVASALNLPFLDNSIDISLVMFSRFIPEENFRLLSKNGYLIVVSTDDMHLIELKKVLYDKVKIESVDIVDEAKDYFIHKETKKVNYNKKLTSNQEIMNLFNMTPYKWKTKKEAVKRLEKINELEITIDVKIDIFQKMEKK</sequence>
<feature type="binding site" evidence="2">
    <location>
        <position position="182"/>
    </location>
    <ligand>
        <name>S-adenosyl-L-methionine</name>
        <dbReference type="ChEBI" id="CHEBI:59789"/>
    </ligand>
</feature>
<reference evidence="5 6" key="1">
    <citation type="submission" date="2019-03" db="EMBL/GenBank/DDBJ databases">
        <title>Genomic Encyclopedia of Type Strains, Phase IV (KMG-IV): sequencing the most valuable type-strain genomes for metagenomic binning, comparative biology and taxonomic classification.</title>
        <authorList>
            <person name="Goeker M."/>
        </authorList>
    </citation>
    <scope>NUCLEOTIDE SEQUENCE [LARGE SCALE GENOMIC DNA]</scope>
    <source>
        <strain evidence="5 6">DSM 100055</strain>
    </source>
</reference>
<dbReference type="SUPFAM" id="SSF53335">
    <property type="entry name" value="S-adenosyl-L-methionine-dependent methyltransferases"/>
    <property type="match status" value="1"/>
</dbReference>
<dbReference type="GO" id="GO:0008168">
    <property type="term" value="F:methyltransferase activity"/>
    <property type="evidence" value="ECO:0007669"/>
    <property type="project" value="InterPro"/>
</dbReference>
<dbReference type="PANTHER" id="PTHR43591:SF110">
    <property type="entry name" value="RHODANESE DOMAIN-CONTAINING PROTEIN"/>
    <property type="match status" value="1"/>
</dbReference>
<organism evidence="5 6">
    <name type="scientific">Hypnocyclicus thermotrophus</name>
    <dbReference type="NCBI Taxonomy" id="1627895"/>
    <lineage>
        <taxon>Bacteria</taxon>
        <taxon>Fusobacteriati</taxon>
        <taxon>Fusobacteriota</taxon>
        <taxon>Fusobacteriia</taxon>
        <taxon>Fusobacteriales</taxon>
        <taxon>Fusobacteriaceae</taxon>
        <taxon>Hypnocyclicus</taxon>
    </lineage>
</organism>
<feature type="binding site" evidence="1">
    <location>
        <position position="4"/>
    </location>
    <ligand>
        <name>Zn(2+)</name>
        <dbReference type="ChEBI" id="CHEBI:29105"/>
    </ligand>
</feature>
<dbReference type="Gene3D" id="3.40.50.150">
    <property type="entry name" value="Vaccinia Virus protein VP39"/>
    <property type="match status" value="1"/>
</dbReference>
<feature type="binding site" evidence="2">
    <location>
        <begin position="95"/>
        <end position="96"/>
    </location>
    <ligand>
        <name>S-adenosyl-L-methionine</name>
        <dbReference type="ChEBI" id="CHEBI:59789"/>
    </ligand>
</feature>
<feature type="binding site" evidence="1">
    <location>
        <position position="20"/>
    </location>
    <ligand>
        <name>Zn(2+)</name>
        <dbReference type="ChEBI" id="CHEBI:29105"/>
    </ligand>
</feature>
<protein>
    <submittedName>
        <fullName evidence="5">23S rRNA (Guanine745-N1)-methyltransferase</fullName>
    </submittedName>
</protein>
<dbReference type="RefSeq" id="WP_134113021.1">
    <property type="nucleotide sequence ID" value="NZ_SOBG01000004.1"/>
</dbReference>
<comment type="caution">
    <text evidence="5">The sequence shown here is derived from an EMBL/GenBank/DDBJ whole genome shotgun (WGS) entry which is preliminary data.</text>
</comment>
<feature type="binding site" evidence="1">
    <location>
        <position position="24"/>
    </location>
    <ligand>
        <name>Zn(2+)</name>
        <dbReference type="ChEBI" id="CHEBI:29105"/>
    </ligand>
</feature>
<evidence type="ECO:0000313" key="6">
    <source>
        <dbReference type="Proteomes" id="UP000294678"/>
    </source>
</evidence>
<gene>
    <name evidence="5" type="ORF">EV215_1136</name>
</gene>
<dbReference type="InterPro" id="IPR048647">
    <property type="entry name" value="RlmA_N"/>
</dbReference>
<keyword evidence="1" id="KW-0479">Metal-binding</keyword>
<dbReference type="InterPro" id="IPR016718">
    <property type="entry name" value="rRNA_m1G-MeTrfase_A_prd"/>
</dbReference>
<proteinExistence type="predicted"/>
<keyword evidence="2" id="KW-0949">S-adenosyl-L-methionine</keyword>
<evidence type="ECO:0000256" key="2">
    <source>
        <dbReference type="PIRSR" id="PIRSR018249-2"/>
    </source>
</evidence>
<evidence type="ECO:0000259" key="3">
    <source>
        <dbReference type="Pfam" id="PF13847"/>
    </source>
</evidence>
<evidence type="ECO:0000259" key="4">
    <source>
        <dbReference type="Pfam" id="PF21302"/>
    </source>
</evidence>
<dbReference type="EMBL" id="SOBG01000004">
    <property type="protein sequence ID" value="TDT70586.1"/>
    <property type="molecule type" value="Genomic_DNA"/>
</dbReference>
<feature type="domain" description="Methyltransferase" evidence="3">
    <location>
        <begin position="83"/>
        <end position="195"/>
    </location>
</feature>
<dbReference type="Proteomes" id="UP000294678">
    <property type="component" value="Unassembled WGS sequence"/>
</dbReference>
<name>A0AA46DYR8_9FUSO</name>
<dbReference type="Pfam" id="PF13847">
    <property type="entry name" value="Methyltransf_31"/>
    <property type="match status" value="1"/>
</dbReference>
<dbReference type="InterPro" id="IPR025714">
    <property type="entry name" value="Methyltranfer_dom"/>
</dbReference>
<dbReference type="PANTHER" id="PTHR43591">
    <property type="entry name" value="METHYLTRANSFERASE"/>
    <property type="match status" value="1"/>
</dbReference>
<dbReference type="PIRSF" id="PIRSF018249">
    <property type="entry name" value="MyrA_prd"/>
    <property type="match status" value="1"/>
</dbReference>
<dbReference type="CDD" id="cd02440">
    <property type="entry name" value="AdoMet_MTases"/>
    <property type="match status" value="1"/>
</dbReference>
<dbReference type="InterPro" id="IPR029063">
    <property type="entry name" value="SAM-dependent_MTases_sf"/>
</dbReference>
<feature type="binding site" evidence="1">
    <location>
        <position position="7"/>
    </location>
    <ligand>
        <name>Zn(2+)</name>
        <dbReference type="ChEBI" id="CHEBI:29105"/>
    </ligand>
</feature>
<feature type="binding site" evidence="2">
    <location>
        <position position="66"/>
    </location>
    <ligand>
        <name>S-adenosyl-L-methionine</name>
        <dbReference type="ChEBI" id="CHEBI:59789"/>
    </ligand>
</feature>
<accession>A0AA46DYR8</accession>
<evidence type="ECO:0000256" key="1">
    <source>
        <dbReference type="PIRSR" id="PIRSR018249-1"/>
    </source>
</evidence>
<keyword evidence="1" id="KW-0862">Zinc</keyword>